<keyword evidence="15 17" id="KW-0472">Membrane</keyword>
<feature type="transmembrane region" description="Helical" evidence="17">
    <location>
        <begin position="85"/>
        <end position="104"/>
    </location>
</feature>
<feature type="transmembrane region" description="Helical" evidence="17">
    <location>
        <begin position="273"/>
        <end position="295"/>
    </location>
</feature>
<keyword evidence="8 17" id="KW-0812">Transmembrane</keyword>
<evidence type="ECO:0000256" key="12">
    <source>
        <dbReference type="ARBA" id="ARBA00023027"/>
    </source>
</evidence>
<evidence type="ECO:0000256" key="3">
    <source>
        <dbReference type="ARBA" id="ARBA00009025"/>
    </source>
</evidence>
<evidence type="ECO:0000256" key="5">
    <source>
        <dbReference type="ARBA" id="ARBA00021006"/>
    </source>
</evidence>
<keyword evidence="6 17" id="KW-0813">Transport</keyword>
<dbReference type="Pfam" id="PF01059">
    <property type="entry name" value="Oxidored_q5_N"/>
    <property type="match status" value="1"/>
</dbReference>
<dbReference type="GO" id="GO:0048039">
    <property type="term" value="F:ubiquinone binding"/>
    <property type="evidence" value="ECO:0007669"/>
    <property type="project" value="TreeGrafter"/>
</dbReference>
<comment type="function">
    <text evidence="1">Core subunit of the mitochondrial membrane respiratory chain NADH dehydrogenase (Complex I) that is believed to belong to the minimal assembly required for catalysis. Complex I functions in the transfer of electrons from NADH to the respiratory chain. The immediate electron acceptor for the enzyme is believed to be ubiquinone.</text>
</comment>
<protein>
    <recommendedName>
        <fullName evidence="5 17">NADH-ubiquinone oxidoreductase chain 4</fullName>
        <ecNumber evidence="4 17">7.1.1.2</ecNumber>
    </recommendedName>
</protein>
<comment type="subcellular location">
    <subcellularLocation>
        <location evidence="2 17">Mitochondrion membrane</location>
        <topology evidence="2 17">Multi-pass membrane protein</topology>
    </subcellularLocation>
</comment>
<keyword evidence="14 17" id="KW-0496">Mitochondrion</keyword>
<feature type="domain" description="NADH:ubiquinone oxidoreductase chain 4 N-terminal" evidence="19">
    <location>
        <begin position="1"/>
        <end position="103"/>
    </location>
</feature>
<evidence type="ECO:0000256" key="8">
    <source>
        <dbReference type="ARBA" id="ARBA00022692"/>
    </source>
</evidence>
<proteinExistence type="inferred from homology"/>
<feature type="transmembrane region" description="Helical" evidence="17">
    <location>
        <begin position="139"/>
        <end position="162"/>
    </location>
</feature>
<dbReference type="InterPro" id="IPR001750">
    <property type="entry name" value="ND/Mrp_TM"/>
</dbReference>
<evidence type="ECO:0000256" key="14">
    <source>
        <dbReference type="ARBA" id="ARBA00023128"/>
    </source>
</evidence>
<keyword evidence="12 17" id="KW-0520">NAD</keyword>
<organism evidence="20">
    <name type="scientific">Helina latitarsis</name>
    <dbReference type="NCBI Taxonomy" id="2719067"/>
    <lineage>
        <taxon>Eukaryota</taxon>
        <taxon>Metazoa</taxon>
        <taxon>Ecdysozoa</taxon>
        <taxon>Arthropoda</taxon>
        <taxon>Hexapoda</taxon>
        <taxon>Insecta</taxon>
        <taxon>Pterygota</taxon>
        <taxon>Neoptera</taxon>
        <taxon>Endopterygota</taxon>
        <taxon>Diptera</taxon>
        <taxon>Brachycera</taxon>
        <taxon>Muscomorpha</taxon>
        <taxon>Muscoidea</taxon>
        <taxon>Muscidae</taxon>
        <taxon>Helina</taxon>
    </lineage>
</organism>
<evidence type="ECO:0000256" key="15">
    <source>
        <dbReference type="ARBA" id="ARBA00023136"/>
    </source>
</evidence>
<feature type="transmembrane region" description="Helical" evidence="17">
    <location>
        <begin position="335"/>
        <end position="356"/>
    </location>
</feature>
<dbReference type="InterPro" id="IPR000260">
    <property type="entry name" value="NADH4_N"/>
</dbReference>
<comment type="function">
    <text evidence="17">Core subunit of the mitochondrial membrane respiratory chain NADH dehydrogenase (Complex I) which catalyzes electron transfer from NADH through the respiratory chain, using ubiquinone as an electron acceptor. Essential for the catalytic activity and assembly of complex I.</text>
</comment>
<reference evidence="20" key="1">
    <citation type="submission" date="2020-04" db="EMBL/GenBank/DDBJ databases">
        <title>DNAmark Project.</title>
        <authorList>
            <person name="Leerhoei F."/>
        </authorList>
    </citation>
    <scope>NUCLEOTIDE SEQUENCE</scope>
    <source>
        <strain evidence="20">DM989</strain>
    </source>
</reference>
<evidence type="ECO:0000256" key="17">
    <source>
        <dbReference type="RuleBase" id="RU003297"/>
    </source>
</evidence>
<feature type="transmembrane region" description="Helical" evidence="17">
    <location>
        <begin position="247"/>
        <end position="266"/>
    </location>
</feature>
<feature type="transmembrane region" description="Helical" evidence="17">
    <location>
        <begin position="376"/>
        <end position="399"/>
    </location>
</feature>
<evidence type="ECO:0000256" key="6">
    <source>
        <dbReference type="ARBA" id="ARBA00022448"/>
    </source>
</evidence>
<sequence>MLKIIMMVLFLLPLCLMNYLYWMVQSMLFLLSFIFIMMNMYTNYYMSISYMFGCDMISYGLILLSMWIISLMFMASELIYKNNNYINLFMVNMILLLIMLILTFSSMSLFMFYLFFESSLIPTLFLILGWGYQPERLQAGIYLLFYTLVVSLPMLITIFFIYKYTGVMIFYLLNNYMFNYDLLYLSLLMAFLVKMPMFLVHLWLPKAHVEAPVSGSMILAGIMLKLGGYGLLRVMPFLQLIGLKYNFIFISISLVGGVLVSFICLYQTDLKSLIAYSSVAHMGIVLSGLMTMSYLGLCGSYILMIAHGLVSSGLFCLANISYERLGSRSLLINKGLLNFMPSMSLWWFLLCSANMAAPPSLNLLGEIFLINSVVSWSWFSMLLLSLMSFFSSAYTLYLYSYSQHGKEFSGGNLFSMGMIREYLLLFLHWFPLNLMILKSDISFL</sequence>
<feature type="transmembrane region" description="Helical" evidence="17">
    <location>
        <begin position="216"/>
        <end position="235"/>
    </location>
</feature>
<gene>
    <name evidence="20" type="primary">ND4</name>
</gene>
<dbReference type="GO" id="GO:0015990">
    <property type="term" value="P:electron transport coupled proton transport"/>
    <property type="evidence" value="ECO:0007669"/>
    <property type="project" value="TreeGrafter"/>
</dbReference>
<dbReference type="GO" id="GO:0031966">
    <property type="term" value="C:mitochondrial membrane"/>
    <property type="evidence" value="ECO:0007669"/>
    <property type="project" value="UniProtKB-SubCell"/>
</dbReference>
<evidence type="ECO:0000256" key="13">
    <source>
        <dbReference type="ARBA" id="ARBA00023075"/>
    </source>
</evidence>
<keyword evidence="10 17" id="KW-0249">Electron transport</keyword>
<feature type="transmembrane region" description="Helical" evidence="17">
    <location>
        <begin position="7"/>
        <end position="36"/>
    </location>
</feature>
<evidence type="ECO:0000259" key="18">
    <source>
        <dbReference type="Pfam" id="PF00361"/>
    </source>
</evidence>
<evidence type="ECO:0000256" key="2">
    <source>
        <dbReference type="ARBA" id="ARBA00004225"/>
    </source>
</evidence>
<feature type="transmembrane region" description="Helical" evidence="17">
    <location>
        <begin position="110"/>
        <end position="132"/>
    </location>
</feature>
<evidence type="ECO:0000259" key="19">
    <source>
        <dbReference type="Pfam" id="PF01059"/>
    </source>
</evidence>
<dbReference type="PANTHER" id="PTHR43507">
    <property type="entry name" value="NADH-UBIQUINONE OXIDOREDUCTASE CHAIN 4"/>
    <property type="match status" value="1"/>
</dbReference>
<dbReference type="InterPro" id="IPR003918">
    <property type="entry name" value="NADH_UbQ_OxRdtase"/>
</dbReference>
<keyword evidence="13 17" id="KW-0830">Ubiquinone</keyword>
<feature type="domain" description="NADH:quinone oxidoreductase/Mrp antiporter transmembrane" evidence="18">
    <location>
        <begin position="106"/>
        <end position="390"/>
    </location>
</feature>
<evidence type="ECO:0000256" key="10">
    <source>
        <dbReference type="ARBA" id="ARBA00022982"/>
    </source>
</evidence>
<geneLocation type="mitochondrion" evidence="20"/>
<evidence type="ECO:0000256" key="1">
    <source>
        <dbReference type="ARBA" id="ARBA00003257"/>
    </source>
</evidence>
<evidence type="ECO:0000256" key="9">
    <source>
        <dbReference type="ARBA" id="ARBA00022967"/>
    </source>
</evidence>
<dbReference type="EMBL" id="MT410783">
    <property type="protein sequence ID" value="QNE85435.1"/>
    <property type="molecule type" value="Genomic_DNA"/>
</dbReference>
<dbReference type="GO" id="GO:0042773">
    <property type="term" value="P:ATP synthesis coupled electron transport"/>
    <property type="evidence" value="ECO:0007669"/>
    <property type="project" value="InterPro"/>
</dbReference>
<name>A0A7G7CCW9_9MUSC</name>
<keyword evidence="7 17" id="KW-0679">Respiratory chain</keyword>
<dbReference type="GO" id="GO:0008137">
    <property type="term" value="F:NADH dehydrogenase (ubiquinone) activity"/>
    <property type="evidence" value="ECO:0007669"/>
    <property type="project" value="UniProtKB-UniRule"/>
</dbReference>
<keyword evidence="9" id="KW-1278">Translocase</keyword>
<evidence type="ECO:0000256" key="11">
    <source>
        <dbReference type="ARBA" id="ARBA00022989"/>
    </source>
</evidence>
<evidence type="ECO:0000313" key="20">
    <source>
        <dbReference type="EMBL" id="QNE85435.1"/>
    </source>
</evidence>
<evidence type="ECO:0000256" key="7">
    <source>
        <dbReference type="ARBA" id="ARBA00022660"/>
    </source>
</evidence>
<dbReference type="GO" id="GO:0003954">
    <property type="term" value="F:NADH dehydrogenase activity"/>
    <property type="evidence" value="ECO:0007669"/>
    <property type="project" value="TreeGrafter"/>
</dbReference>
<dbReference type="EC" id="7.1.1.2" evidence="4 17"/>
<dbReference type="PANTHER" id="PTHR43507:SF20">
    <property type="entry name" value="NADH-UBIQUINONE OXIDOREDUCTASE CHAIN 4"/>
    <property type="match status" value="1"/>
</dbReference>
<comment type="catalytic activity">
    <reaction evidence="16 17">
        <text>a ubiquinone + NADH + 5 H(+)(in) = a ubiquinol + NAD(+) + 4 H(+)(out)</text>
        <dbReference type="Rhea" id="RHEA:29091"/>
        <dbReference type="Rhea" id="RHEA-COMP:9565"/>
        <dbReference type="Rhea" id="RHEA-COMP:9566"/>
        <dbReference type="ChEBI" id="CHEBI:15378"/>
        <dbReference type="ChEBI" id="CHEBI:16389"/>
        <dbReference type="ChEBI" id="CHEBI:17976"/>
        <dbReference type="ChEBI" id="CHEBI:57540"/>
        <dbReference type="ChEBI" id="CHEBI:57945"/>
        <dbReference type="EC" id="7.1.1.2"/>
    </reaction>
</comment>
<evidence type="ECO:0000256" key="16">
    <source>
        <dbReference type="ARBA" id="ARBA00049551"/>
    </source>
</evidence>
<feature type="transmembrane region" description="Helical" evidence="17">
    <location>
        <begin position="182"/>
        <end position="204"/>
    </location>
</feature>
<accession>A0A7G7CCW9</accession>
<keyword evidence="11 17" id="KW-1133">Transmembrane helix</keyword>
<dbReference type="AlphaFoldDB" id="A0A7G7CCW9"/>
<feature type="transmembrane region" description="Helical" evidence="17">
    <location>
        <begin position="301"/>
        <end position="323"/>
    </location>
</feature>
<evidence type="ECO:0000256" key="4">
    <source>
        <dbReference type="ARBA" id="ARBA00012944"/>
    </source>
</evidence>
<dbReference type="PRINTS" id="PR01437">
    <property type="entry name" value="NUOXDRDTASE4"/>
</dbReference>
<dbReference type="Pfam" id="PF00361">
    <property type="entry name" value="Proton_antipo_M"/>
    <property type="match status" value="1"/>
</dbReference>
<comment type="similarity">
    <text evidence="3 17">Belongs to the complex I subunit 4 family.</text>
</comment>
<feature type="transmembrane region" description="Helical" evidence="17">
    <location>
        <begin position="56"/>
        <end position="73"/>
    </location>
</feature>
<feature type="transmembrane region" description="Helical" evidence="17">
    <location>
        <begin position="419"/>
        <end position="437"/>
    </location>
</feature>